<feature type="compositionally biased region" description="Polar residues" evidence="1">
    <location>
        <begin position="75"/>
        <end position="84"/>
    </location>
</feature>
<protein>
    <submittedName>
        <fullName evidence="2">Uncharacterized protein</fullName>
    </submittedName>
</protein>
<dbReference type="AlphaFoldDB" id="A0A9P6U8L2"/>
<feature type="region of interest" description="Disordered" evidence="1">
    <location>
        <begin position="75"/>
        <end position="100"/>
    </location>
</feature>
<dbReference type="InterPro" id="IPR032675">
    <property type="entry name" value="LRR_dom_sf"/>
</dbReference>
<dbReference type="PANTHER" id="PTHR47679">
    <property type="entry name" value="PROTEIN TORNADO 1"/>
    <property type="match status" value="1"/>
</dbReference>
<dbReference type="SUPFAM" id="SSF52047">
    <property type="entry name" value="RNI-like"/>
    <property type="match status" value="2"/>
</dbReference>
<name>A0A9P6U8L2_9FUNG</name>
<reference evidence="2" key="1">
    <citation type="journal article" date="2020" name="Fungal Divers.">
        <title>Resolving the Mortierellaceae phylogeny through synthesis of multi-gene phylogenetics and phylogenomics.</title>
        <authorList>
            <person name="Vandepol N."/>
            <person name="Liber J."/>
            <person name="Desiro A."/>
            <person name="Na H."/>
            <person name="Kennedy M."/>
            <person name="Barry K."/>
            <person name="Grigoriev I.V."/>
            <person name="Miller A.N."/>
            <person name="O'Donnell K."/>
            <person name="Stajich J.E."/>
            <person name="Bonito G."/>
        </authorList>
    </citation>
    <scope>NUCLEOTIDE SEQUENCE</scope>
    <source>
        <strain evidence="2">KOD948</strain>
    </source>
</reference>
<sequence>MASYQTVRFNQSVRKVLVREDSDGQKYVLLEDIRNAFIHFGENLELNGVPVPLLEDEHQERIAYYSSETIAVVPESQQASQGNGQRAKRPRSWDYEPEASEGSAIATHDMQYLVILEELHKMQRQHEESERRENENQRLMLAYQHRIIELQYQTRDMVSNLERKVQVVLTQTFELHEYSSPRLFIVLPEISYQGINPASILNSFATTKFRLFFLCECGPHTQPAGQFKTNHIHIAKHEGYEITRPTEFFRKYGPHVLRLLRAIKYGVSVAGMVVPSLPSLGSIDLPQSVADDLDERMAGVIHLLSVKPEAADVSIQETCSTDLGDRLLGMDTRGDILGREETFVPLEGADLRLLDSFVRKKDKERTLGNLFRTVDDHGHVRWICSDHHNSTYLQHHDQEFERAVNHSHGQYDKHHGTVSVVLSSDNAEAFMSAMKRARGLTELDVHLYDFGYSVLKNLGEALVATNISKLTLACSEYWDIDLMSLGKRKLRAILKIIVESKVRHFHFKFIKGLFRAPGIQVPKDLPAIRSLELTGICLKDDHSVLKEMLQACRNMSVLRLTETSLASRSISSVMDGLSTCYNLSALSLHGCELAAEHVEGLVRSLQPLGLLKELDLSNNILGDSGCSKIIDAVGVRLEKLSLFHTGFGDASVRALERAASAGQLKSLDIHDHVQELEDDGKESLIRLMGLVRFTEVVMPSTSGLSDEYWARVVQAMDISRLEHFELQGSKCGDLTADALATMLGSSGILTRLRIDLPLSTLDGAQKLVKALGERQFVRVSLSGSNLFHPNVANPGLANDLLGSASSFVTTLVLKSTNLTDAVAPYLAQALHEANQTRQLRFLDLRKNKMTQVGGTIVLHSLHHSTALQTLRMESESFGKIGSMGPAVQQLLETNRSLYRLSVSHANLHELTLGLCQNEKRLKSLEIHHVEMDKEDAACFGGFLRSHHSVLQRIVVKHVRIRNMNESLKQIYQALEENKAILDVVWDIDHGDTDGGILDAYTSRNRRMWRKSPFAKPSDLVLAGVDANTAIAIRRGGVFE</sequence>
<evidence type="ECO:0000313" key="2">
    <source>
        <dbReference type="EMBL" id="KAG0263852.1"/>
    </source>
</evidence>
<gene>
    <name evidence="2" type="ORF">BG011_007940</name>
</gene>
<dbReference type="SMART" id="SM00368">
    <property type="entry name" value="LRR_RI"/>
    <property type="match status" value="5"/>
</dbReference>
<dbReference type="PANTHER" id="PTHR47679:SF2">
    <property type="entry name" value="C-TERMINAL OF ROC (COR) DOMAIN-CONTAINING PROTEIN"/>
    <property type="match status" value="1"/>
</dbReference>
<organism evidence="2 3">
    <name type="scientific">Mortierella polycephala</name>
    <dbReference type="NCBI Taxonomy" id="41804"/>
    <lineage>
        <taxon>Eukaryota</taxon>
        <taxon>Fungi</taxon>
        <taxon>Fungi incertae sedis</taxon>
        <taxon>Mucoromycota</taxon>
        <taxon>Mortierellomycotina</taxon>
        <taxon>Mortierellomycetes</taxon>
        <taxon>Mortierellales</taxon>
        <taxon>Mortierellaceae</taxon>
        <taxon>Mortierella</taxon>
    </lineage>
</organism>
<dbReference type="Proteomes" id="UP000726737">
    <property type="component" value="Unassembled WGS sequence"/>
</dbReference>
<comment type="caution">
    <text evidence="2">The sequence shown here is derived from an EMBL/GenBank/DDBJ whole genome shotgun (WGS) entry which is preliminary data.</text>
</comment>
<proteinExistence type="predicted"/>
<keyword evidence="3" id="KW-1185">Reference proteome</keyword>
<dbReference type="Gene3D" id="3.80.10.10">
    <property type="entry name" value="Ribonuclease Inhibitor"/>
    <property type="match status" value="2"/>
</dbReference>
<dbReference type="OrthoDB" id="120976at2759"/>
<dbReference type="EMBL" id="JAAAJA010000063">
    <property type="protein sequence ID" value="KAG0263852.1"/>
    <property type="molecule type" value="Genomic_DNA"/>
</dbReference>
<evidence type="ECO:0000313" key="3">
    <source>
        <dbReference type="Proteomes" id="UP000726737"/>
    </source>
</evidence>
<accession>A0A9P6U8L2</accession>
<evidence type="ECO:0000256" key="1">
    <source>
        <dbReference type="SAM" id="MobiDB-lite"/>
    </source>
</evidence>